<accession>A0A9P0JH80</accession>
<dbReference type="EMBL" id="OU899037">
    <property type="protein sequence ID" value="CAH1739002.1"/>
    <property type="molecule type" value="Genomic_DNA"/>
</dbReference>
<evidence type="ECO:0000313" key="2">
    <source>
        <dbReference type="EMBL" id="CAH1739002.1"/>
    </source>
</evidence>
<feature type="compositionally biased region" description="Basic and acidic residues" evidence="1">
    <location>
        <begin position="126"/>
        <end position="166"/>
    </location>
</feature>
<feature type="region of interest" description="Disordered" evidence="1">
    <location>
        <begin position="121"/>
        <end position="166"/>
    </location>
</feature>
<gene>
    <name evidence="2" type="ORF">APHIGO_LOCUS12222</name>
</gene>
<dbReference type="Proteomes" id="UP001154329">
    <property type="component" value="Chromosome 4"/>
</dbReference>
<proteinExistence type="predicted"/>
<evidence type="ECO:0000256" key="1">
    <source>
        <dbReference type="SAM" id="MobiDB-lite"/>
    </source>
</evidence>
<evidence type="ECO:0000313" key="3">
    <source>
        <dbReference type="Proteomes" id="UP001154329"/>
    </source>
</evidence>
<reference evidence="2" key="1">
    <citation type="submission" date="2022-02" db="EMBL/GenBank/DDBJ databases">
        <authorList>
            <person name="King R."/>
        </authorList>
    </citation>
    <scope>NUCLEOTIDE SEQUENCE</scope>
</reference>
<organism evidence="2 3">
    <name type="scientific">Aphis gossypii</name>
    <name type="common">Cotton aphid</name>
    <dbReference type="NCBI Taxonomy" id="80765"/>
    <lineage>
        <taxon>Eukaryota</taxon>
        <taxon>Metazoa</taxon>
        <taxon>Ecdysozoa</taxon>
        <taxon>Arthropoda</taxon>
        <taxon>Hexapoda</taxon>
        <taxon>Insecta</taxon>
        <taxon>Pterygota</taxon>
        <taxon>Neoptera</taxon>
        <taxon>Paraneoptera</taxon>
        <taxon>Hemiptera</taxon>
        <taxon>Sternorrhyncha</taxon>
        <taxon>Aphidomorpha</taxon>
        <taxon>Aphidoidea</taxon>
        <taxon>Aphididae</taxon>
        <taxon>Aphidini</taxon>
        <taxon>Aphis</taxon>
        <taxon>Aphis</taxon>
    </lineage>
</organism>
<protein>
    <recommendedName>
        <fullName evidence="4">DDE Tnp4 domain-containing protein</fullName>
    </recommendedName>
</protein>
<name>A0A9P0JH80_APHGO</name>
<dbReference type="OrthoDB" id="2668416at2759"/>
<sequence>MSDNSDGNRLSRRYDVYHSSGTSAVVDTPSVQLQTAAEYKTLADKSSNDILSEYLLLELGQSKKEIFNYVHLSQSMRITNINNKKKLLNTILHSKVINTQLEVELVLSCLGVDSGQTLPKSLRAINKKDHEDRDDHKNRNDHENRDDHKNTHDQKYKDNKNKNDQIHRVDHKVKEVMPSSIGPLILQFTQLEESNFKNQFFITRSSFQIVCSHLMQEYGSMAYKRTEIDVEKQLLVALTYLGTVLSYKEIGSKFNIAISTAHKCVNDVTNALFKRMAELIYWPINQQADAEIKAFDEMPGNNFPGILGVIGMVDLKKTCTANPSKHTKDGSSIAIQCVCNNRYQFYNVFTSYLLKSSVTTSTFLESPLAEMILNDPDTLFPNSCTHIIGQCCFPLLPNLMTPFSGDTCNTTSQNIYNDAIEVPLNIIKLAFGKLLGRFKRLLCLDLWGQDKFAILIFAACCLHNLCLGNNDDIQCPPYECCTFKCDYYDEYSVQKRREICSKIKS</sequence>
<evidence type="ECO:0008006" key="4">
    <source>
        <dbReference type="Google" id="ProtNLM"/>
    </source>
</evidence>
<reference evidence="2" key="2">
    <citation type="submission" date="2022-10" db="EMBL/GenBank/DDBJ databases">
        <authorList>
            <consortium name="ENA_rothamsted_submissions"/>
            <consortium name="culmorum"/>
            <person name="King R."/>
        </authorList>
    </citation>
    <scope>NUCLEOTIDE SEQUENCE</scope>
</reference>
<dbReference type="AlphaFoldDB" id="A0A9P0JH80"/>
<keyword evidence="3" id="KW-1185">Reference proteome</keyword>